<dbReference type="Proteomes" id="UP000294641">
    <property type="component" value="Unassembled WGS sequence"/>
</dbReference>
<dbReference type="OrthoDB" id="2455648at2"/>
<dbReference type="Proteomes" id="UP000254330">
    <property type="component" value="Unassembled WGS sequence"/>
</dbReference>
<evidence type="ECO:0000313" key="1">
    <source>
        <dbReference type="EMBL" id="STX09638.1"/>
    </source>
</evidence>
<protein>
    <submittedName>
        <fullName evidence="1">Uncharacterized protein</fullName>
    </submittedName>
</protein>
<evidence type="ECO:0000313" key="2">
    <source>
        <dbReference type="EMBL" id="TDR34972.1"/>
    </source>
</evidence>
<name>A0A8B4QAD4_9BACL</name>
<evidence type="ECO:0000313" key="4">
    <source>
        <dbReference type="Proteomes" id="UP000294641"/>
    </source>
</evidence>
<proteinExistence type="predicted"/>
<dbReference type="RefSeq" id="WP_109350418.1">
    <property type="nucleotide sequence ID" value="NZ_BJUE01000033.1"/>
</dbReference>
<organism evidence="1 3">
    <name type="scientific">Kurthia zopfii</name>
    <dbReference type="NCBI Taxonomy" id="1650"/>
    <lineage>
        <taxon>Bacteria</taxon>
        <taxon>Bacillati</taxon>
        <taxon>Bacillota</taxon>
        <taxon>Bacilli</taxon>
        <taxon>Bacillales</taxon>
        <taxon>Caryophanaceae</taxon>
        <taxon>Kurthia</taxon>
    </lineage>
</organism>
<reference evidence="1 3" key="1">
    <citation type="submission" date="2018-06" db="EMBL/GenBank/DDBJ databases">
        <authorList>
            <consortium name="Pathogen Informatics"/>
            <person name="Doyle S."/>
        </authorList>
    </citation>
    <scope>NUCLEOTIDE SEQUENCE [LARGE SCALE GENOMIC DNA]</scope>
    <source>
        <strain evidence="1 3">NCTC10597</strain>
    </source>
</reference>
<comment type="caution">
    <text evidence="1">The sequence shown here is derived from an EMBL/GenBank/DDBJ whole genome shotgun (WGS) entry which is preliminary data.</text>
</comment>
<dbReference type="AlphaFoldDB" id="A0A8B4QAD4"/>
<reference evidence="2 4" key="2">
    <citation type="submission" date="2019-03" db="EMBL/GenBank/DDBJ databases">
        <title>Genomic Encyclopedia of Type Strains, Phase IV (KMG-IV): sequencing the most valuable type-strain genomes for metagenomic binning, comparative biology and taxonomic classification.</title>
        <authorList>
            <person name="Goeker M."/>
        </authorList>
    </citation>
    <scope>NUCLEOTIDE SEQUENCE [LARGE SCALE GENOMIC DNA]</scope>
    <source>
        <strain evidence="2 4">DSM 20580</strain>
    </source>
</reference>
<dbReference type="EMBL" id="SNZG01000033">
    <property type="protein sequence ID" value="TDR34972.1"/>
    <property type="molecule type" value="Genomic_DNA"/>
</dbReference>
<keyword evidence="4" id="KW-1185">Reference proteome</keyword>
<gene>
    <name evidence="2" type="ORF">DFR61_1337</name>
    <name evidence="1" type="ORF">NCTC10597_01326</name>
</gene>
<dbReference type="EMBL" id="UGNP01000001">
    <property type="protein sequence ID" value="STX09638.1"/>
    <property type="molecule type" value="Genomic_DNA"/>
</dbReference>
<evidence type="ECO:0000313" key="3">
    <source>
        <dbReference type="Proteomes" id="UP000254330"/>
    </source>
</evidence>
<accession>A0A8B4QAD4</accession>
<sequence length="371" mass="43295">MTNFQIVGSVNNHLDEVNLVKTEPPLMKLLLNNEQIIQLINQSNQLEIRITEKLRKKIGRFYSASMINRQITEQSKVFKQLQDLKSHLGQSLSAEDFRVMYDLLCQYIDLLLKEFPLKTGQSILEMTENKEISFDTIKSAISQLFNEVAAINLSISQVDLLTDVIGINNEGTLFAFYICPSYDVLYQFPTMFKTEDMPCFVCNLSKFLVRDLSKGKTKTAITDFAYERIFKGLGLKRETATTFSFRMNVFASVNCAPQVLPLINAQKRFMVYKVQSIQKYAQYEEVQYIDKKFGRMIEQTAVEIPRKIEADFLVIPFKEKSTRKTDDHYLPMVAVKMMSYTQIEQFIQDEIDWKDYHFMLLNEYMKLREAE</sequence>